<evidence type="ECO:0000256" key="1">
    <source>
        <dbReference type="ARBA" id="ARBA00010761"/>
    </source>
</evidence>
<dbReference type="FunFam" id="3.30.1140.32:FF:000011">
    <property type="entry name" value="40S ribosomal protein S3"/>
    <property type="match status" value="1"/>
</dbReference>
<keyword evidence="3 5" id="KW-0687">Ribonucleoprotein</keyword>
<dbReference type="PROSITE" id="PS00548">
    <property type="entry name" value="RIBOSOMAL_S3"/>
    <property type="match status" value="1"/>
</dbReference>
<dbReference type="GO" id="GO:0003735">
    <property type="term" value="F:structural constituent of ribosome"/>
    <property type="evidence" value="ECO:0007669"/>
    <property type="project" value="InterPro"/>
</dbReference>
<evidence type="ECO:0000256" key="3">
    <source>
        <dbReference type="ARBA" id="ARBA00023274"/>
    </source>
</evidence>
<comment type="caution">
    <text evidence="8">The sequence shown here is derived from an EMBL/GenBank/DDBJ whole genome shotgun (WGS) entry which is preliminary data.</text>
</comment>
<dbReference type="Gene3D" id="3.30.1140.32">
    <property type="entry name" value="Ribosomal protein S3, C-terminal domain"/>
    <property type="match status" value="1"/>
</dbReference>
<accession>A0A4S4E8S6</accession>
<dbReference type="SUPFAM" id="SSF54821">
    <property type="entry name" value="Ribosomal protein S3 C-terminal domain"/>
    <property type="match status" value="1"/>
</dbReference>
<name>A0A4S4E8S6_CAMSN</name>
<proteinExistence type="inferred from homology"/>
<feature type="domain" description="Small ribosomal subunit protein uS3 C-terminal" evidence="7">
    <location>
        <begin position="109"/>
        <end position="183"/>
    </location>
</feature>
<comment type="similarity">
    <text evidence="1 5">Belongs to the universal ribosomal protein uS3 family.</text>
</comment>
<feature type="transmembrane region" description="Helical" evidence="6">
    <location>
        <begin position="90"/>
        <end position="111"/>
    </location>
</feature>
<dbReference type="InterPro" id="IPR057258">
    <property type="entry name" value="Ribosomal_uS3"/>
</dbReference>
<evidence type="ECO:0000259" key="7">
    <source>
        <dbReference type="Pfam" id="PF00189"/>
    </source>
</evidence>
<reference evidence="8 9" key="1">
    <citation type="journal article" date="2018" name="Proc. Natl. Acad. Sci. U.S.A.">
        <title>Draft genome sequence of Camellia sinensis var. sinensis provides insights into the evolution of the tea genome and tea quality.</title>
        <authorList>
            <person name="Wei C."/>
            <person name="Yang H."/>
            <person name="Wang S."/>
            <person name="Zhao J."/>
            <person name="Liu C."/>
            <person name="Gao L."/>
            <person name="Xia E."/>
            <person name="Lu Y."/>
            <person name="Tai Y."/>
            <person name="She G."/>
            <person name="Sun J."/>
            <person name="Cao H."/>
            <person name="Tong W."/>
            <person name="Gao Q."/>
            <person name="Li Y."/>
            <person name="Deng W."/>
            <person name="Jiang X."/>
            <person name="Wang W."/>
            <person name="Chen Q."/>
            <person name="Zhang S."/>
            <person name="Li H."/>
            <person name="Wu J."/>
            <person name="Wang P."/>
            <person name="Li P."/>
            <person name="Shi C."/>
            <person name="Zheng F."/>
            <person name="Jian J."/>
            <person name="Huang B."/>
            <person name="Shan D."/>
            <person name="Shi M."/>
            <person name="Fang C."/>
            <person name="Yue Y."/>
            <person name="Li F."/>
            <person name="Li D."/>
            <person name="Wei S."/>
            <person name="Han B."/>
            <person name="Jiang C."/>
            <person name="Yin Y."/>
            <person name="Xia T."/>
            <person name="Zhang Z."/>
            <person name="Bennetzen J.L."/>
            <person name="Zhao S."/>
            <person name="Wan X."/>
        </authorList>
    </citation>
    <scope>NUCLEOTIDE SEQUENCE [LARGE SCALE GENOMIC DNA]</scope>
    <source>
        <strain evidence="9">cv. Shuchazao</strain>
        <tissue evidence="8">Leaf</tissue>
    </source>
</reference>
<evidence type="ECO:0000256" key="6">
    <source>
        <dbReference type="SAM" id="Phobius"/>
    </source>
</evidence>
<dbReference type="EMBL" id="SDRB02006529">
    <property type="protein sequence ID" value="THG12498.1"/>
    <property type="molecule type" value="Genomic_DNA"/>
</dbReference>
<sequence length="229" mass="25438">MELYAEKVNNRDFVLLLRLSLSDTSSSEASLFGVVLYLLTLMLPSQTLTPILALDLKRMTLVMLLAFQTPTNPLDYSNPKLMSTQTNMALMLYSCGINAPGLMSLTVLSYLRACYGVFRFIMESGAKGCKVIVSGKLRAQHAKSMKFKDGYMISSGQPVNEYIDSAVRHVLLRQGLLGIKVKIMLDWDPKGKQGLVTPLPDLVTIHTPLEEEEHIRPAIMPTEIESPMA</sequence>
<gene>
    <name evidence="8" type="ORF">TEA_023003</name>
</gene>
<evidence type="ECO:0000256" key="2">
    <source>
        <dbReference type="ARBA" id="ARBA00022980"/>
    </source>
</evidence>
<keyword evidence="6" id="KW-0472">Membrane</keyword>
<dbReference type="InterPro" id="IPR001351">
    <property type="entry name" value="Ribosomal_uS3_C"/>
</dbReference>
<dbReference type="GO" id="GO:0022627">
    <property type="term" value="C:cytosolic small ribosomal subunit"/>
    <property type="evidence" value="ECO:0007669"/>
    <property type="project" value="TreeGrafter"/>
</dbReference>
<keyword evidence="6" id="KW-1133">Transmembrane helix</keyword>
<keyword evidence="2 5" id="KW-0689">Ribosomal protein</keyword>
<dbReference type="InterPro" id="IPR018280">
    <property type="entry name" value="Ribosomal_uS3_CS"/>
</dbReference>
<dbReference type="Pfam" id="PF00189">
    <property type="entry name" value="Ribosomal_S3_C"/>
    <property type="match status" value="1"/>
</dbReference>
<evidence type="ECO:0000313" key="8">
    <source>
        <dbReference type="EMBL" id="THG12498.1"/>
    </source>
</evidence>
<evidence type="ECO:0000256" key="5">
    <source>
        <dbReference type="RuleBase" id="RU003624"/>
    </source>
</evidence>
<dbReference type="Proteomes" id="UP000306102">
    <property type="component" value="Unassembled WGS sequence"/>
</dbReference>
<dbReference type="STRING" id="542762.A0A4S4E8S6"/>
<evidence type="ECO:0000256" key="4">
    <source>
        <dbReference type="ARBA" id="ARBA00035408"/>
    </source>
</evidence>
<protein>
    <recommendedName>
        <fullName evidence="4">40S ribosomal protein S3</fullName>
    </recommendedName>
</protein>
<dbReference type="AlphaFoldDB" id="A0A4S4E8S6"/>
<feature type="transmembrane region" description="Helical" evidence="6">
    <location>
        <begin position="29"/>
        <end position="54"/>
    </location>
</feature>
<dbReference type="InterPro" id="IPR036419">
    <property type="entry name" value="Ribosomal_S3_C_sf"/>
</dbReference>
<dbReference type="GO" id="GO:0005634">
    <property type="term" value="C:nucleus"/>
    <property type="evidence" value="ECO:0007669"/>
    <property type="project" value="TreeGrafter"/>
</dbReference>
<dbReference type="PANTHER" id="PTHR11760:SF32">
    <property type="entry name" value="SMALL RIBOSOMAL SUBUNIT PROTEIN US3"/>
    <property type="match status" value="1"/>
</dbReference>
<dbReference type="GO" id="GO:0006412">
    <property type="term" value="P:translation"/>
    <property type="evidence" value="ECO:0007669"/>
    <property type="project" value="InterPro"/>
</dbReference>
<evidence type="ECO:0000313" key="9">
    <source>
        <dbReference type="Proteomes" id="UP000306102"/>
    </source>
</evidence>
<keyword evidence="6" id="KW-0812">Transmembrane</keyword>
<keyword evidence="9" id="KW-1185">Reference proteome</keyword>
<dbReference type="PANTHER" id="PTHR11760">
    <property type="entry name" value="30S/40S RIBOSOMAL PROTEIN S3"/>
    <property type="match status" value="1"/>
</dbReference>
<organism evidence="8 9">
    <name type="scientific">Camellia sinensis var. sinensis</name>
    <name type="common">China tea</name>
    <dbReference type="NCBI Taxonomy" id="542762"/>
    <lineage>
        <taxon>Eukaryota</taxon>
        <taxon>Viridiplantae</taxon>
        <taxon>Streptophyta</taxon>
        <taxon>Embryophyta</taxon>
        <taxon>Tracheophyta</taxon>
        <taxon>Spermatophyta</taxon>
        <taxon>Magnoliopsida</taxon>
        <taxon>eudicotyledons</taxon>
        <taxon>Gunneridae</taxon>
        <taxon>Pentapetalae</taxon>
        <taxon>asterids</taxon>
        <taxon>Ericales</taxon>
        <taxon>Theaceae</taxon>
        <taxon>Camellia</taxon>
    </lineage>
</organism>